<dbReference type="EMBL" id="JAYGIE010000061">
    <property type="protein sequence ID" value="MEA5478110.1"/>
    <property type="molecule type" value="Genomic_DNA"/>
</dbReference>
<keyword evidence="2" id="KW-1185">Reference proteome</keyword>
<evidence type="ECO:0000313" key="1">
    <source>
        <dbReference type="EMBL" id="MEA5478110.1"/>
    </source>
</evidence>
<sequence>MNKAQGLLLNAVNIPFQFRGYLQFPCIILCSLWLHLHNIQAILNQNLTAVLDLVDRNQAWLKVRVMIMSVA</sequence>
<protein>
    <recommendedName>
        <fullName evidence="3">Transposase</fullName>
    </recommendedName>
</protein>
<proteinExistence type="predicted"/>
<dbReference type="RefSeq" id="WP_323261674.1">
    <property type="nucleotide sequence ID" value="NZ_JAYGIE010000061.1"/>
</dbReference>
<organism evidence="1 2">
    <name type="scientific">Pseudanabaena galeata UHCC 0370</name>
    <dbReference type="NCBI Taxonomy" id="3110310"/>
    <lineage>
        <taxon>Bacteria</taxon>
        <taxon>Bacillati</taxon>
        <taxon>Cyanobacteriota</taxon>
        <taxon>Cyanophyceae</taxon>
        <taxon>Pseudanabaenales</taxon>
        <taxon>Pseudanabaenaceae</taxon>
        <taxon>Pseudanabaena</taxon>
    </lineage>
</organism>
<accession>A0ABU5TIT4</accession>
<reference evidence="1 2" key="1">
    <citation type="submission" date="2023-12" db="EMBL/GenBank/DDBJ databases">
        <title>Baltic Sea Cyanobacteria.</title>
        <authorList>
            <person name="Delbaje E."/>
            <person name="Fewer D.P."/>
            <person name="Shishido T.K."/>
        </authorList>
    </citation>
    <scope>NUCLEOTIDE SEQUENCE [LARGE SCALE GENOMIC DNA]</scope>
    <source>
        <strain evidence="1 2">UHCC 0370</strain>
    </source>
</reference>
<comment type="caution">
    <text evidence="1">The sequence shown here is derived from an EMBL/GenBank/DDBJ whole genome shotgun (WGS) entry which is preliminary data.</text>
</comment>
<name>A0ABU5TIT4_9CYAN</name>
<gene>
    <name evidence="1" type="ORF">VB774_10805</name>
</gene>
<evidence type="ECO:0000313" key="2">
    <source>
        <dbReference type="Proteomes" id="UP001301388"/>
    </source>
</evidence>
<dbReference type="Proteomes" id="UP001301388">
    <property type="component" value="Unassembled WGS sequence"/>
</dbReference>
<evidence type="ECO:0008006" key="3">
    <source>
        <dbReference type="Google" id="ProtNLM"/>
    </source>
</evidence>